<dbReference type="PANTHER" id="PTHR45749:SF35">
    <property type="entry name" value="AC-LIKE TRANSPOSASE-RELATED"/>
    <property type="match status" value="1"/>
</dbReference>
<feature type="domain" description="TTF-type" evidence="2">
    <location>
        <begin position="153"/>
        <end position="238"/>
    </location>
</feature>
<dbReference type="SUPFAM" id="SSF53098">
    <property type="entry name" value="Ribonuclease H-like"/>
    <property type="match status" value="1"/>
</dbReference>
<evidence type="ECO:0000256" key="1">
    <source>
        <dbReference type="SAM" id="MobiDB-lite"/>
    </source>
</evidence>
<comment type="caution">
    <text evidence="3">The sequence shown here is derived from an EMBL/GenBank/DDBJ whole genome shotgun (WGS) entry which is preliminary data.</text>
</comment>
<name>A0AAW1IR74_SAPOF</name>
<evidence type="ECO:0000313" key="3">
    <source>
        <dbReference type="EMBL" id="KAK9691852.1"/>
    </source>
</evidence>
<protein>
    <recommendedName>
        <fullName evidence="2">TTF-type domain-containing protein</fullName>
    </recommendedName>
</protein>
<dbReference type="Proteomes" id="UP001443914">
    <property type="component" value="Unassembled WGS sequence"/>
</dbReference>
<dbReference type="AlphaFoldDB" id="A0AAW1IR74"/>
<dbReference type="SMART" id="SM00597">
    <property type="entry name" value="ZnF_TTF"/>
    <property type="match status" value="1"/>
</dbReference>
<organism evidence="3 4">
    <name type="scientific">Saponaria officinalis</name>
    <name type="common">Common soapwort</name>
    <name type="synonym">Lychnis saponaria</name>
    <dbReference type="NCBI Taxonomy" id="3572"/>
    <lineage>
        <taxon>Eukaryota</taxon>
        <taxon>Viridiplantae</taxon>
        <taxon>Streptophyta</taxon>
        <taxon>Embryophyta</taxon>
        <taxon>Tracheophyta</taxon>
        <taxon>Spermatophyta</taxon>
        <taxon>Magnoliopsida</taxon>
        <taxon>eudicotyledons</taxon>
        <taxon>Gunneridae</taxon>
        <taxon>Pentapetalae</taxon>
        <taxon>Caryophyllales</taxon>
        <taxon>Caryophyllaceae</taxon>
        <taxon>Caryophylleae</taxon>
        <taxon>Saponaria</taxon>
    </lineage>
</organism>
<dbReference type="InterPro" id="IPR012337">
    <property type="entry name" value="RNaseH-like_sf"/>
</dbReference>
<evidence type="ECO:0000259" key="2">
    <source>
        <dbReference type="SMART" id="SM00597"/>
    </source>
</evidence>
<dbReference type="GO" id="GO:0046983">
    <property type="term" value="F:protein dimerization activity"/>
    <property type="evidence" value="ECO:0007669"/>
    <property type="project" value="InterPro"/>
</dbReference>
<reference evidence="3" key="1">
    <citation type="submission" date="2024-03" db="EMBL/GenBank/DDBJ databases">
        <title>WGS assembly of Saponaria officinalis var. Norfolk2.</title>
        <authorList>
            <person name="Jenkins J."/>
            <person name="Shu S."/>
            <person name="Grimwood J."/>
            <person name="Barry K."/>
            <person name="Goodstein D."/>
            <person name="Schmutz J."/>
            <person name="Leebens-Mack J."/>
            <person name="Osbourn A."/>
        </authorList>
    </citation>
    <scope>NUCLEOTIDE SEQUENCE [LARGE SCALE GENOMIC DNA]</scope>
    <source>
        <strain evidence="3">JIC</strain>
    </source>
</reference>
<accession>A0AAW1IR74</accession>
<dbReference type="EMBL" id="JBDFQZ010000009">
    <property type="protein sequence ID" value="KAK9691852.1"/>
    <property type="molecule type" value="Genomic_DNA"/>
</dbReference>
<dbReference type="InterPro" id="IPR006580">
    <property type="entry name" value="Znf_TTF"/>
</dbReference>
<evidence type="ECO:0000313" key="4">
    <source>
        <dbReference type="Proteomes" id="UP001443914"/>
    </source>
</evidence>
<dbReference type="InterPro" id="IPR008906">
    <property type="entry name" value="HATC_C_dom"/>
</dbReference>
<dbReference type="PANTHER" id="PTHR45749">
    <property type="match status" value="1"/>
</dbReference>
<feature type="region of interest" description="Disordered" evidence="1">
    <location>
        <begin position="51"/>
        <end position="84"/>
    </location>
</feature>
<sequence length="839" mass="97466">MLPKKYLSGCEKRKKKRKLAEELIKSQQGAIHKFFVRNVVDENLTHSNECLPDSINENNEENDNNDFTDINENNVGNDSNLSNDVPIDINEDNVENESNLPNISNTFIDIYDPINWTNLDNKTRDIIVEKGPIRELNIDFPLDDNNRNFKYAYFSRKMNNGESKDRKWLVYSKHVDKVFCFCCKLFKCITNKSLLANDGLCDWKRINDRLKQHESSTEHMNNMFTWHELRVRLDKCETIDKNLQETIMKEKNRWRQVLLRIFSAVKCLATHNLAFRGSNEKLYKDNNGNFLGLIEMIAEFDVVMQDHVRRIQNRDIHYHYLGYKIQNELISLLAYNVKKSIIKIVKEAKYFSIILDCTPDIAHQEQMTLIIRCVNMSNEKIKIEEYFLEFLEVNDTTGLGLFIELQKVLKSLDLNIDDVRGQGYDNGSNMKGKHQGVQKRLLEVNPSALYMPCACHSLNLALSDMAHFCTRAVSFFGIVQHIYALFSSSSKRWKILLDNVPKLTLKFLSNTRWESRIKSVKAIRFQTPQLRLALSVLYDSCDSDAKSKSEAESLYNALGSFEFLLGMVIWYEILFVINKVSKIMQSKSMCIDTTLVQVEGIMSYFEKFRVDGFLSCMDIAKTIALDIDVEPTLPTKRRIIRKRYFDETNIEDEQNQSPEEVFRLEYFLVVVDMAIASLKNRFEQLRTFESIFGFLFDSKKLKSLDEKKLRECCVTFHSTYACDVDLNDLYSELKVLQFTLPNTLVSAIEILEFVKSADCYPNVSIAYRIFLTIPVTVASAERSFSKLKLIKTYLRSSMSEERLNGLAMLSIEKDLLENIDVDVIINDFASQNARRSHFL</sequence>
<keyword evidence="4" id="KW-1185">Reference proteome</keyword>
<dbReference type="Pfam" id="PF05699">
    <property type="entry name" value="Dimer_Tnp_hAT"/>
    <property type="match status" value="1"/>
</dbReference>
<dbReference type="Pfam" id="PF14291">
    <property type="entry name" value="DUF4371"/>
    <property type="match status" value="1"/>
</dbReference>
<dbReference type="InterPro" id="IPR025398">
    <property type="entry name" value="DUF4371"/>
</dbReference>
<gene>
    <name evidence="3" type="ORF">RND81_09G224100</name>
</gene>
<proteinExistence type="predicted"/>